<evidence type="ECO:0000313" key="13">
    <source>
        <dbReference type="Proteomes" id="UP000002171"/>
    </source>
</evidence>
<evidence type="ECO:0000256" key="5">
    <source>
        <dbReference type="ARBA" id="ARBA00022553"/>
    </source>
</evidence>
<dbReference type="SUPFAM" id="SSF47384">
    <property type="entry name" value="Homodimeric domain of signal transducing histidine kinase"/>
    <property type="match status" value="1"/>
</dbReference>
<dbReference type="GO" id="GO:0000155">
    <property type="term" value="F:phosphorelay sensor kinase activity"/>
    <property type="evidence" value="ECO:0007669"/>
    <property type="project" value="InterPro"/>
</dbReference>
<dbReference type="SUPFAM" id="SSF103190">
    <property type="entry name" value="Sensory domain-like"/>
    <property type="match status" value="1"/>
</dbReference>
<sequence length="645" mass="72096">MAAKTTFWSLRAILSTQFLIVAAVPIVIASLLSIFLLLPRINQNIFINQQALANSIAGQITTYLANAESDINVLASFAMQEQTLLTEQYDLLNIYTNNQAYFSAIYITDNKGHIRNIGLPSHRQFMRQTYLNLDMSNSHVFKGIKERNIAQWSNEYLSTISGSLSIAYSQPFIEGVLVGEIAIEELPKLVEKLAKQNNVTVMVLDQNKQLIAHPDAQLSQQQINLSNLELVQRTDAGESLSIPFEFDNQQFIGSATLIPNLNWMVIVAQPQKLLEGEQAAIRDIFIAAVLIGIVSAMFIALLLTKELVMGFYDTARQARSLARGKYSETPQYSRILELYKLREDLNKTGQEIEKRENHITQLNTELEQRVEERTEDLRHSHAELEQTLHDLKLTQEQLIHSEKLSALGSLVAGVSHELNTPIGNSLMAATTLKESVDKVVKKTDQNQLTKKDFDHFIHESSEGSEILVKNLYRASELIHSFKQVAVDQSSAKKRRFELGQHINEVLTTLRPQLKKTRIEVTSSLEGTIHLDSFPGALSQILTNLIQNALVHAFDDKTPGHISISASYLDDRTVELIVTDDGKGMTQDMINSIFDPFYTTKLGQGGSGLGLHIVHNLISNVLEGQICVQSEPGKGTTMKLHFPSAL</sequence>
<keyword evidence="12" id="KW-0418">Kinase</keyword>
<dbReference type="PROSITE" id="PS50109">
    <property type="entry name" value="HIS_KIN"/>
    <property type="match status" value="1"/>
</dbReference>
<dbReference type="InterPro" id="IPR036097">
    <property type="entry name" value="HisK_dim/P_sf"/>
</dbReference>
<dbReference type="SMART" id="SM00387">
    <property type="entry name" value="HATPase_c"/>
    <property type="match status" value="1"/>
</dbReference>
<keyword evidence="5" id="KW-0597">Phosphoprotein</keyword>
<keyword evidence="12" id="KW-0808">Transferase</keyword>
<dbReference type="CDD" id="cd00082">
    <property type="entry name" value="HisKA"/>
    <property type="match status" value="1"/>
</dbReference>
<feature type="transmembrane region" description="Helical" evidence="10">
    <location>
        <begin position="284"/>
        <end position="303"/>
    </location>
</feature>
<dbReference type="CDD" id="cd00075">
    <property type="entry name" value="HATPase"/>
    <property type="match status" value="1"/>
</dbReference>
<reference evidence="12 13" key="1">
    <citation type="submission" date="2006-02" db="EMBL/GenBank/DDBJ databases">
        <authorList>
            <person name="Pinhassi J."/>
            <person name="Pedros-Alio C."/>
            <person name="Ferriera S."/>
            <person name="Johnson J."/>
            <person name="Kravitz S."/>
            <person name="Halpern A."/>
            <person name="Remington K."/>
            <person name="Beeson K."/>
            <person name="Tran B."/>
            <person name="Rogers Y.-H."/>
            <person name="Friedman R."/>
            <person name="Venter J.C."/>
        </authorList>
    </citation>
    <scope>NUCLEOTIDE SEQUENCE [LARGE SCALE GENOMIC DNA]</scope>
    <source>
        <strain evidence="12 13">MED92</strain>
    </source>
</reference>
<evidence type="ECO:0000313" key="12">
    <source>
        <dbReference type="EMBL" id="EAR62626.1"/>
    </source>
</evidence>
<dbReference type="Gene3D" id="1.10.287.130">
    <property type="match status" value="1"/>
</dbReference>
<comment type="subcellular location">
    <subcellularLocation>
        <location evidence="2">Cell membrane</location>
        <topology evidence="2">Multi-pass membrane protein</topology>
    </subcellularLocation>
</comment>
<dbReference type="Gene3D" id="3.30.450.20">
    <property type="entry name" value="PAS domain"/>
    <property type="match status" value="1"/>
</dbReference>
<evidence type="ECO:0000256" key="9">
    <source>
        <dbReference type="SAM" id="Coils"/>
    </source>
</evidence>
<dbReference type="Gene3D" id="3.30.565.10">
    <property type="entry name" value="Histidine kinase-like ATPase, C-terminal domain"/>
    <property type="match status" value="1"/>
</dbReference>
<keyword evidence="13" id="KW-1185">Reference proteome</keyword>
<keyword evidence="6 10" id="KW-0812">Transmembrane</keyword>
<dbReference type="PRINTS" id="PR00344">
    <property type="entry name" value="BCTRLSENSOR"/>
</dbReference>
<dbReference type="OrthoDB" id="1931120at2"/>
<dbReference type="Proteomes" id="UP000002171">
    <property type="component" value="Unassembled WGS sequence"/>
</dbReference>
<protein>
    <recommendedName>
        <fullName evidence="3">histidine kinase</fullName>
        <ecNumber evidence="3">2.7.13.3</ecNumber>
    </recommendedName>
</protein>
<dbReference type="InterPro" id="IPR033479">
    <property type="entry name" value="dCache_1"/>
</dbReference>
<dbReference type="InterPro" id="IPR003594">
    <property type="entry name" value="HATPase_dom"/>
</dbReference>
<evidence type="ECO:0000259" key="11">
    <source>
        <dbReference type="PROSITE" id="PS50109"/>
    </source>
</evidence>
<keyword evidence="9" id="KW-0175">Coiled coil</keyword>
<keyword evidence="7 10" id="KW-1133">Transmembrane helix</keyword>
<evidence type="ECO:0000256" key="4">
    <source>
        <dbReference type="ARBA" id="ARBA00022475"/>
    </source>
</evidence>
<dbReference type="CDD" id="cd18773">
    <property type="entry name" value="PDC1_HK_sensor"/>
    <property type="match status" value="1"/>
</dbReference>
<evidence type="ECO:0000256" key="6">
    <source>
        <dbReference type="ARBA" id="ARBA00022692"/>
    </source>
</evidence>
<evidence type="ECO:0000256" key="7">
    <source>
        <dbReference type="ARBA" id="ARBA00022989"/>
    </source>
</evidence>
<evidence type="ECO:0000256" key="2">
    <source>
        <dbReference type="ARBA" id="ARBA00004651"/>
    </source>
</evidence>
<keyword evidence="8 10" id="KW-0472">Membrane</keyword>
<dbReference type="InterPro" id="IPR005467">
    <property type="entry name" value="His_kinase_dom"/>
</dbReference>
<comment type="catalytic activity">
    <reaction evidence="1">
        <text>ATP + protein L-histidine = ADP + protein N-phospho-L-histidine.</text>
        <dbReference type="EC" id="2.7.13.3"/>
    </reaction>
</comment>
<dbReference type="SUPFAM" id="SSF55874">
    <property type="entry name" value="ATPase domain of HSP90 chaperone/DNA topoisomerase II/histidine kinase"/>
    <property type="match status" value="1"/>
</dbReference>
<feature type="coiled-coil region" evidence="9">
    <location>
        <begin position="345"/>
        <end position="387"/>
    </location>
</feature>
<accession>A0A7U8C8Q2</accession>
<dbReference type="InterPro" id="IPR036890">
    <property type="entry name" value="HATPase_C_sf"/>
</dbReference>
<dbReference type="InterPro" id="IPR004358">
    <property type="entry name" value="Sig_transdc_His_kin-like_C"/>
</dbReference>
<gene>
    <name evidence="12" type="ORF">MED92_05893</name>
</gene>
<evidence type="ECO:0000256" key="8">
    <source>
        <dbReference type="ARBA" id="ARBA00023136"/>
    </source>
</evidence>
<dbReference type="RefSeq" id="WP_007021644.1">
    <property type="nucleotide sequence ID" value="NZ_CH724126.1"/>
</dbReference>
<dbReference type="PANTHER" id="PTHR43065">
    <property type="entry name" value="SENSOR HISTIDINE KINASE"/>
    <property type="match status" value="1"/>
</dbReference>
<feature type="domain" description="Histidine kinase" evidence="11">
    <location>
        <begin position="413"/>
        <end position="645"/>
    </location>
</feature>
<name>A0A7U8C8Q2_NEPCE</name>
<dbReference type="InterPro" id="IPR029151">
    <property type="entry name" value="Sensor-like_sf"/>
</dbReference>
<proteinExistence type="predicted"/>
<dbReference type="EMBL" id="AAOW01000002">
    <property type="protein sequence ID" value="EAR62626.1"/>
    <property type="molecule type" value="Genomic_DNA"/>
</dbReference>
<evidence type="ECO:0000256" key="1">
    <source>
        <dbReference type="ARBA" id="ARBA00000085"/>
    </source>
</evidence>
<dbReference type="Pfam" id="PF02743">
    <property type="entry name" value="dCache_1"/>
    <property type="match status" value="1"/>
</dbReference>
<organism evidence="12 13">
    <name type="scientific">Neptuniibacter caesariensis</name>
    <dbReference type="NCBI Taxonomy" id="207954"/>
    <lineage>
        <taxon>Bacteria</taxon>
        <taxon>Pseudomonadati</taxon>
        <taxon>Pseudomonadota</taxon>
        <taxon>Gammaproteobacteria</taxon>
        <taxon>Oceanospirillales</taxon>
        <taxon>Oceanospirillaceae</taxon>
        <taxon>Neptuniibacter</taxon>
    </lineage>
</organism>
<dbReference type="EC" id="2.7.13.3" evidence="3"/>
<feature type="transmembrane region" description="Helical" evidence="10">
    <location>
        <begin position="12"/>
        <end position="38"/>
    </location>
</feature>
<dbReference type="InterPro" id="IPR003661">
    <property type="entry name" value="HisK_dim/P_dom"/>
</dbReference>
<dbReference type="GO" id="GO:0005886">
    <property type="term" value="C:plasma membrane"/>
    <property type="evidence" value="ECO:0007669"/>
    <property type="project" value="UniProtKB-SubCell"/>
</dbReference>
<evidence type="ECO:0000256" key="3">
    <source>
        <dbReference type="ARBA" id="ARBA00012438"/>
    </source>
</evidence>
<comment type="caution">
    <text evidence="12">The sequence shown here is derived from an EMBL/GenBank/DDBJ whole genome shotgun (WGS) entry which is preliminary data.</text>
</comment>
<dbReference type="Pfam" id="PF02518">
    <property type="entry name" value="HATPase_c"/>
    <property type="match status" value="1"/>
</dbReference>
<keyword evidence="4" id="KW-1003">Cell membrane</keyword>
<evidence type="ECO:0000256" key="10">
    <source>
        <dbReference type="SAM" id="Phobius"/>
    </source>
</evidence>
<dbReference type="AlphaFoldDB" id="A0A7U8C8Q2"/>